<keyword evidence="3" id="KW-1185">Reference proteome</keyword>
<proteinExistence type="predicted"/>
<feature type="region of interest" description="Disordered" evidence="1">
    <location>
        <begin position="185"/>
        <end position="208"/>
    </location>
</feature>
<feature type="compositionally biased region" description="Basic and acidic residues" evidence="1">
    <location>
        <begin position="187"/>
        <end position="208"/>
    </location>
</feature>
<reference evidence="2" key="1">
    <citation type="journal article" date="2023" name="Mol. Biol. Evol.">
        <title>Third-Generation Sequencing Reveals the Adaptive Role of the Epigenome in Three Deep-Sea Polychaetes.</title>
        <authorList>
            <person name="Perez M."/>
            <person name="Aroh O."/>
            <person name="Sun Y."/>
            <person name="Lan Y."/>
            <person name="Juniper S.K."/>
            <person name="Young C.R."/>
            <person name="Angers B."/>
            <person name="Qian P.Y."/>
        </authorList>
    </citation>
    <scope>NUCLEOTIDE SEQUENCE</scope>
    <source>
        <strain evidence="2">P08H-3</strain>
    </source>
</reference>
<gene>
    <name evidence="2" type="ORF">LSH36_440g01059</name>
</gene>
<accession>A0AAD9JAY4</accession>
<dbReference type="Proteomes" id="UP001208570">
    <property type="component" value="Unassembled WGS sequence"/>
</dbReference>
<evidence type="ECO:0000313" key="2">
    <source>
        <dbReference type="EMBL" id="KAK2149718.1"/>
    </source>
</evidence>
<dbReference type="AlphaFoldDB" id="A0AAD9JAY4"/>
<feature type="compositionally biased region" description="Basic and acidic residues" evidence="1">
    <location>
        <begin position="85"/>
        <end position="95"/>
    </location>
</feature>
<sequence>MATSVKCARCVILSYISSSVTCRLWLASHGLRLDDYINESSDVSTALWPQLVSDGVRDVRALGLPPHHGAHSSVDPAHRRLGRRRLGDRPGRDTGHVSADASCQTVRGSISDADGDGEVASMRAAPTPLEAGLSRPGNASTYLTAVKSLLELMSAELGLVDLRSRLHLTDAHDLATCRCQQQDAPEVDVRPETERDIESTLSAFDDHV</sequence>
<comment type="caution">
    <text evidence="2">The sequence shown here is derived from an EMBL/GenBank/DDBJ whole genome shotgun (WGS) entry which is preliminary data.</text>
</comment>
<evidence type="ECO:0000256" key="1">
    <source>
        <dbReference type="SAM" id="MobiDB-lite"/>
    </source>
</evidence>
<evidence type="ECO:0000313" key="3">
    <source>
        <dbReference type="Proteomes" id="UP001208570"/>
    </source>
</evidence>
<organism evidence="2 3">
    <name type="scientific">Paralvinella palmiformis</name>
    <dbReference type="NCBI Taxonomy" id="53620"/>
    <lineage>
        <taxon>Eukaryota</taxon>
        <taxon>Metazoa</taxon>
        <taxon>Spiralia</taxon>
        <taxon>Lophotrochozoa</taxon>
        <taxon>Annelida</taxon>
        <taxon>Polychaeta</taxon>
        <taxon>Sedentaria</taxon>
        <taxon>Canalipalpata</taxon>
        <taxon>Terebellida</taxon>
        <taxon>Terebelliformia</taxon>
        <taxon>Alvinellidae</taxon>
        <taxon>Paralvinella</taxon>
    </lineage>
</organism>
<protein>
    <submittedName>
        <fullName evidence="2">Uncharacterized protein</fullName>
    </submittedName>
</protein>
<dbReference type="EMBL" id="JAODUP010000440">
    <property type="protein sequence ID" value="KAK2149718.1"/>
    <property type="molecule type" value="Genomic_DNA"/>
</dbReference>
<name>A0AAD9JAY4_9ANNE</name>
<feature type="region of interest" description="Disordered" evidence="1">
    <location>
        <begin position="63"/>
        <end position="101"/>
    </location>
</feature>